<feature type="coiled-coil region" evidence="9">
    <location>
        <begin position="433"/>
        <end position="495"/>
    </location>
</feature>
<feature type="coiled-coil region" evidence="9">
    <location>
        <begin position="213"/>
        <end position="243"/>
    </location>
</feature>
<dbReference type="InterPro" id="IPR041741">
    <property type="entry name" value="SMC3_ABC_euk"/>
</dbReference>
<evidence type="ECO:0000259" key="10">
    <source>
        <dbReference type="SMART" id="SM00968"/>
    </source>
</evidence>
<keyword evidence="3" id="KW-0132">Cell division</keyword>
<evidence type="ECO:0000313" key="12">
    <source>
        <dbReference type="Proteomes" id="UP000242875"/>
    </source>
</evidence>
<dbReference type="CDD" id="cd03272">
    <property type="entry name" value="ABC_SMC3_euk"/>
    <property type="match status" value="1"/>
</dbReference>
<feature type="domain" description="SMC hinge" evidence="10">
    <location>
        <begin position="549"/>
        <end position="661"/>
    </location>
</feature>
<evidence type="ECO:0000256" key="9">
    <source>
        <dbReference type="SAM" id="Coils"/>
    </source>
</evidence>
<evidence type="ECO:0000256" key="8">
    <source>
        <dbReference type="PIRNR" id="PIRNR005719"/>
    </source>
</evidence>
<dbReference type="SUPFAM" id="SSF75553">
    <property type="entry name" value="Smc hinge domain"/>
    <property type="match status" value="1"/>
</dbReference>
<dbReference type="Gene3D" id="3.40.50.300">
    <property type="entry name" value="P-loop containing nucleotide triphosphate hydrolases"/>
    <property type="match status" value="2"/>
</dbReference>
<evidence type="ECO:0000256" key="3">
    <source>
        <dbReference type="ARBA" id="ARBA00022618"/>
    </source>
</evidence>
<dbReference type="PANTHER" id="PTHR43977">
    <property type="entry name" value="STRUCTURAL MAINTENANCE OF CHROMOSOMES PROTEIN 3"/>
    <property type="match status" value="1"/>
</dbReference>
<dbReference type="Gene3D" id="3.30.70.1620">
    <property type="match status" value="1"/>
</dbReference>
<dbReference type="InterPro" id="IPR024704">
    <property type="entry name" value="SMC"/>
</dbReference>
<feature type="coiled-coil region" evidence="9">
    <location>
        <begin position="814"/>
        <end position="945"/>
    </location>
</feature>
<gene>
    <name evidence="11" type="ORF">BZG36_00500</name>
</gene>
<feature type="coiled-coil region" evidence="9">
    <location>
        <begin position="287"/>
        <end position="321"/>
    </location>
</feature>
<dbReference type="InterPro" id="IPR027417">
    <property type="entry name" value="P-loop_NTPase"/>
</dbReference>
<evidence type="ECO:0000256" key="7">
    <source>
        <dbReference type="ARBA" id="ARBA00023306"/>
    </source>
</evidence>
<sequence length="1225" mass="140910">MYIKQVCESFVNSPLEDDLMACSGVQRLSLLQITIQGFKSYKDQTVMEPFSPKHNVIVGRNGSGKSNFFAAIRFVLSDAYTNMGREERQSLLHEGNGPATMSAYVEIVFDNSDNRFPTGKDELVLRRSIGLKKDEYSLDKKSASKTDVMNLLESAGFSRSNPYYIVPQGRITSLTNAKDSERLQLLKEVAGTRVYEQRRQESLKIMDETDSKRSKIEELLEYIEERLTELEEEKEELKHYQEYDKQRRSLEYTIYHREQLEATEKLEDLEEAHRQDVNGSNTIREQHMRKLDRINGLEERSRQLQNNISMLKAERAELMSERDLIITRTAQAEIVVNELELNGDRSGQVRERYVKEYARIKTEIENKEKELAQLRPTYEEAAVKESELTDSLEQKRMQRQALYDKQGRNAQFRNQKERDSWIQKEVKGIKATAETQRNQVATLKSQTSDLEARKEEIARQRVSAQEEMKAIKEQLDDLAARNEEYKSKRNELTDKRKDLWREEAKINGSFESIRDDLRTAERTLAGTMDKNTSGGLSAIRRIVEKHNIAGVYGPLYELFDTDDRYRTAVEITAGGSLFHVVVDNDITATRVLDALANERVGRVTFMPLNRLRPKQYEYPAAEDAVPLLSKIRYDPVYAPAFAQVFGRAIICPDLETASKYAKSHNLNAITLEGDRVDRKGVLSGGYHDIGMSRLQAVKLMKSYKAQFEHAERRRGEIKENLSAMDKAVTEILSQMQQAEAKRKEFMGKRQPLFEGISRLNQEDAAADESLAKKAKILQSLGKSIVLLDMQAENFRNELNTPMAQKLSAQEQGLLTTLNNEISELQVESAQASTERAKLESQMIDIQQQLNSFLRRRRDELTNLLDNITVGDTASQLQAKKRELEEVQRVATALEKRIKELDKESDKLSSQQRELQNTLEKEKTEYAEENRVLERHQKNLDKYLGKRSILLKTKEQCSRNIRELGVLPEDAFEKYAKIKHTNELLKRLHKANAGLKKYSHVNKKAFEQYTNFTRQRDQLIERKGELDTSQKSIQELIDILDQRKDEAIERTFQQVKTHFAEVFERLVPAGKGMLIMQRSFDKRTDEDDEENISETQSGSVENYVGVSIKVSFNSKTDEGLIMQQLSGGQKSLVALALIFAIQRCDPAPFYLFDEIDANLDAQYRTAVADMIHELGESAQFVTTTFRPELLMGADKFYGVTFSNKVSQIHCISKDDAMNFVEREHTH</sequence>
<dbReference type="InterPro" id="IPR010935">
    <property type="entry name" value="SMC_hinge"/>
</dbReference>
<protein>
    <recommendedName>
        <fullName evidence="8">Structural maintenance of chromosomes protein</fullName>
    </recommendedName>
</protein>
<dbReference type="InterPro" id="IPR003395">
    <property type="entry name" value="RecF/RecN/SMC_N"/>
</dbReference>
<keyword evidence="4" id="KW-0498">Mitosis</keyword>
<dbReference type="FunFam" id="3.40.50.300:FF:000424">
    <property type="entry name" value="Structural maintenance of chromosomes 3"/>
    <property type="match status" value="1"/>
</dbReference>
<proteinExistence type="inferred from homology"/>
<dbReference type="OrthoDB" id="5575062at2759"/>
<accession>A0A261Y7H0</accession>
<comment type="similarity">
    <text evidence="2">Belongs to the SMC family. SMC3 subfamily.</text>
</comment>
<evidence type="ECO:0000256" key="1">
    <source>
        <dbReference type="ARBA" id="ARBA00004123"/>
    </source>
</evidence>
<comment type="caution">
    <text evidence="11">The sequence shown here is derived from an EMBL/GenBank/DDBJ whole genome shotgun (WGS) entry which is preliminary data.</text>
</comment>
<dbReference type="Gene3D" id="1.20.1060.20">
    <property type="match status" value="1"/>
</dbReference>
<evidence type="ECO:0000256" key="6">
    <source>
        <dbReference type="ARBA" id="ARBA00023242"/>
    </source>
</evidence>
<dbReference type="AlphaFoldDB" id="A0A261Y7H0"/>
<dbReference type="InterPro" id="IPR036277">
    <property type="entry name" value="SMC_hinge_sf"/>
</dbReference>
<dbReference type="GO" id="GO:0007059">
    <property type="term" value="P:chromosome segregation"/>
    <property type="evidence" value="ECO:0007669"/>
    <property type="project" value="UniProtKB-ARBA"/>
</dbReference>
<keyword evidence="7" id="KW-0131">Cell cycle</keyword>
<dbReference type="Proteomes" id="UP000242875">
    <property type="component" value="Unassembled WGS sequence"/>
</dbReference>
<dbReference type="GO" id="GO:0005694">
    <property type="term" value="C:chromosome"/>
    <property type="evidence" value="ECO:0007669"/>
    <property type="project" value="InterPro"/>
</dbReference>
<dbReference type="Pfam" id="PF06470">
    <property type="entry name" value="SMC_hinge"/>
    <property type="match status" value="1"/>
</dbReference>
<keyword evidence="5 9" id="KW-0175">Coiled coil</keyword>
<evidence type="ECO:0000256" key="5">
    <source>
        <dbReference type="ARBA" id="ARBA00023054"/>
    </source>
</evidence>
<dbReference type="GO" id="GO:0016887">
    <property type="term" value="F:ATP hydrolysis activity"/>
    <property type="evidence" value="ECO:0007669"/>
    <property type="project" value="InterPro"/>
</dbReference>
<keyword evidence="12" id="KW-1185">Reference proteome</keyword>
<evidence type="ECO:0000256" key="2">
    <source>
        <dbReference type="ARBA" id="ARBA00005917"/>
    </source>
</evidence>
<reference evidence="11 12" key="1">
    <citation type="journal article" date="2017" name="Mycologia">
        <title>Bifiguratus adelaidae, gen. et sp. nov., a new member of Mucoromycotina in endophytic and soil-dwelling habitats.</title>
        <authorList>
            <person name="Torres-Cruz T.J."/>
            <person name="Billingsley Tobias T.L."/>
            <person name="Almatruk M."/>
            <person name="Hesse C."/>
            <person name="Kuske C.R."/>
            <person name="Desiro A."/>
            <person name="Benucci G.M."/>
            <person name="Bonito G."/>
            <person name="Stajich J.E."/>
            <person name="Dunlap C."/>
            <person name="Arnold A.E."/>
            <person name="Porras-Alfaro A."/>
        </authorList>
    </citation>
    <scope>NUCLEOTIDE SEQUENCE [LARGE SCALE GENOMIC DNA]</scope>
    <source>
        <strain evidence="11 12">AZ0501</strain>
    </source>
</reference>
<dbReference type="FunFam" id="3.40.50.300:FF:000370">
    <property type="entry name" value="Structural maintenance of chromosomes 3"/>
    <property type="match status" value="1"/>
</dbReference>
<dbReference type="Pfam" id="PF02463">
    <property type="entry name" value="SMC_N"/>
    <property type="match status" value="1"/>
</dbReference>
<dbReference type="GO" id="GO:0005524">
    <property type="term" value="F:ATP binding"/>
    <property type="evidence" value="ECO:0007669"/>
    <property type="project" value="InterPro"/>
</dbReference>
<dbReference type="EMBL" id="MVBO01000003">
    <property type="protein sequence ID" value="OZJ06543.1"/>
    <property type="molecule type" value="Genomic_DNA"/>
</dbReference>
<dbReference type="GO" id="GO:0051301">
    <property type="term" value="P:cell division"/>
    <property type="evidence" value="ECO:0007669"/>
    <property type="project" value="UniProtKB-KW"/>
</dbReference>
<evidence type="ECO:0000256" key="4">
    <source>
        <dbReference type="ARBA" id="ARBA00022776"/>
    </source>
</evidence>
<dbReference type="PIRSF" id="PIRSF005719">
    <property type="entry name" value="SMC"/>
    <property type="match status" value="1"/>
</dbReference>
<evidence type="ECO:0000313" key="11">
    <source>
        <dbReference type="EMBL" id="OZJ06543.1"/>
    </source>
</evidence>
<name>A0A261Y7H0_9FUNG</name>
<comment type="subcellular location">
    <subcellularLocation>
        <location evidence="1 8">Nucleus</location>
    </subcellularLocation>
</comment>
<dbReference type="SUPFAM" id="SSF52540">
    <property type="entry name" value="P-loop containing nucleoside triphosphate hydrolases"/>
    <property type="match status" value="1"/>
</dbReference>
<dbReference type="SMART" id="SM00968">
    <property type="entry name" value="SMC_hinge"/>
    <property type="match status" value="1"/>
</dbReference>
<keyword evidence="6 8" id="KW-0539">Nucleus</keyword>
<dbReference type="GO" id="GO:0051276">
    <property type="term" value="P:chromosome organization"/>
    <property type="evidence" value="ECO:0007669"/>
    <property type="project" value="InterPro"/>
</dbReference>
<dbReference type="GO" id="GO:0005634">
    <property type="term" value="C:nucleus"/>
    <property type="evidence" value="ECO:0007669"/>
    <property type="project" value="UniProtKB-SubCell"/>
</dbReference>
<organism evidence="11 12">
    <name type="scientific">Bifiguratus adelaidae</name>
    <dbReference type="NCBI Taxonomy" id="1938954"/>
    <lineage>
        <taxon>Eukaryota</taxon>
        <taxon>Fungi</taxon>
        <taxon>Fungi incertae sedis</taxon>
        <taxon>Mucoromycota</taxon>
        <taxon>Mucoromycotina</taxon>
        <taxon>Endogonomycetes</taxon>
        <taxon>Endogonales</taxon>
        <taxon>Endogonales incertae sedis</taxon>
        <taxon>Bifiguratus</taxon>
    </lineage>
</organism>